<dbReference type="GO" id="GO:0061799">
    <property type="term" value="F:cyclic pyranopterin monophosphate synthase activity"/>
    <property type="evidence" value="ECO:0007669"/>
    <property type="project" value="TreeGrafter"/>
</dbReference>
<evidence type="ECO:0000256" key="2">
    <source>
        <dbReference type="ARBA" id="ARBA00023150"/>
    </source>
</evidence>
<evidence type="ECO:0000256" key="3">
    <source>
        <dbReference type="SAM" id="MobiDB-lite"/>
    </source>
</evidence>
<accession>A0A2C6KX85</accession>
<evidence type="ECO:0000256" key="1">
    <source>
        <dbReference type="ARBA" id="ARBA00005046"/>
    </source>
</evidence>
<feature type="region of interest" description="Disordered" evidence="3">
    <location>
        <begin position="320"/>
        <end position="339"/>
    </location>
</feature>
<dbReference type="InterPro" id="IPR058240">
    <property type="entry name" value="rSAM_sf"/>
</dbReference>
<dbReference type="PANTHER" id="PTHR22960">
    <property type="entry name" value="MOLYBDOPTERIN COFACTOR SYNTHESIS PROTEIN A"/>
    <property type="match status" value="1"/>
</dbReference>
<dbReference type="EMBL" id="MIGC01002611">
    <property type="protein sequence ID" value="PHJ20768.1"/>
    <property type="molecule type" value="Genomic_DNA"/>
</dbReference>
<dbReference type="GO" id="GO:0061798">
    <property type="term" value="F:GTP 3',8'-cyclase activity"/>
    <property type="evidence" value="ECO:0007669"/>
    <property type="project" value="TreeGrafter"/>
</dbReference>
<dbReference type="Gene3D" id="3.20.20.70">
    <property type="entry name" value="Aldolase class I"/>
    <property type="match status" value="1"/>
</dbReference>
<feature type="compositionally biased region" description="Low complexity" evidence="3">
    <location>
        <begin position="258"/>
        <end position="272"/>
    </location>
</feature>
<feature type="region of interest" description="Disordered" evidence="3">
    <location>
        <begin position="146"/>
        <end position="189"/>
    </location>
</feature>
<gene>
    <name evidence="4" type="ORF">CSUI_005393</name>
</gene>
<evidence type="ECO:0000313" key="4">
    <source>
        <dbReference type="EMBL" id="PHJ20768.1"/>
    </source>
</evidence>
<reference evidence="4 5" key="1">
    <citation type="journal article" date="2017" name="Int. J. Parasitol.">
        <title>The genome of the protozoan parasite Cystoisospora suis and a reverse vaccinology approach to identify vaccine candidates.</title>
        <authorList>
            <person name="Palmieri N."/>
            <person name="Shrestha A."/>
            <person name="Ruttkowski B."/>
            <person name="Beck T."/>
            <person name="Vogl C."/>
            <person name="Tomley F."/>
            <person name="Blake D.P."/>
            <person name="Joachim A."/>
        </authorList>
    </citation>
    <scope>NUCLEOTIDE SEQUENCE [LARGE SCALE GENOMIC DNA]</scope>
    <source>
        <strain evidence="4 5">Wien I</strain>
    </source>
</reference>
<dbReference type="InterPro" id="IPR050105">
    <property type="entry name" value="MoCo_biosynth_MoaA/MoaC"/>
</dbReference>
<dbReference type="PANTHER" id="PTHR22960:SF0">
    <property type="entry name" value="MOLYBDENUM COFACTOR BIOSYNTHESIS PROTEIN 1"/>
    <property type="match status" value="1"/>
</dbReference>
<feature type="compositionally biased region" description="Pro residues" evidence="3">
    <location>
        <begin position="223"/>
        <end position="232"/>
    </location>
</feature>
<feature type="compositionally biased region" description="Basic and acidic residues" evidence="3">
    <location>
        <begin position="273"/>
        <end position="311"/>
    </location>
</feature>
<comment type="pathway">
    <text evidence="1">Cofactor biosynthesis; molybdopterin biosynthesis.</text>
</comment>
<keyword evidence="2" id="KW-0501">Molybdenum cofactor biosynthesis</keyword>
<sequence>MDFFVTFLSFHSSLSSSFSFSSLKKVSSQKISFSFIHCTNRTRQVSSSLPSLLEQKVLPFSFKQFEKKITSPRLHLSSPRLSQHLHLLPSSSSFYFSSSSLSSPSVSSSPSSASPPRVILPAHVLFPRERSRRTFHLNENLNTPGSCTYTPCTPSEGDQIKDSEEEEEQGDKMQRKKNKREDEEKEENVSPLLVDRFGRKQTYLRISLTEDCNFKCRYCMPSPHIPSSPPSPRVENRNDSYSTQSSRCLTHDTPPPSSSSSSSCESHCGSFGSREKGPLFLHEKERRQNKEEEDVENIKEREKSRTEIDLKSKGEELSLSLFSSSPCSSSTPRQLTVDE</sequence>
<dbReference type="RefSeq" id="XP_067922454.1">
    <property type="nucleotide sequence ID" value="XM_068065569.1"/>
</dbReference>
<protein>
    <submittedName>
        <fullName evidence="4">Cofactor of nitrate reductase and xanthine dehydrogenase 2 isoform 2</fullName>
    </submittedName>
</protein>
<keyword evidence="5" id="KW-1185">Reference proteome</keyword>
<dbReference type="InterPro" id="IPR013785">
    <property type="entry name" value="Aldolase_TIM"/>
</dbReference>
<dbReference type="VEuPathDB" id="ToxoDB:CSUI_005393"/>
<dbReference type="Proteomes" id="UP000221165">
    <property type="component" value="Unassembled WGS sequence"/>
</dbReference>
<feature type="non-terminal residue" evidence="4">
    <location>
        <position position="339"/>
    </location>
</feature>
<feature type="compositionally biased region" description="Polar residues" evidence="3">
    <location>
        <begin position="239"/>
        <end position="248"/>
    </location>
</feature>
<dbReference type="OrthoDB" id="429626at2759"/>
<feature type="region of interest" description="Disordered" evidence="3">
    <location>
        <begin position="223"/>
        <end position="311"/>
    </location>
</feature>
<name>A0A2C6KX85_9APIC</name>
<dbReference type="GO" id="GO:0006777">
    <property type="term" value="P:Mo-molybdopterin cofactor biosynthetic process"/>
    <property type="evidence" value="ECO:0007669"/>
    <property type="project" value="UniProtKB-KW"/>
</dbReference>
<dbReference type="AlphaFoldDB" id="A0A2C6KX85"/>
<organism evidence="4 5">
    <name type="scientific">Cystoisospora suis</name>
    <dbReference type="NCBI Taxonomy" id="483139"/>
    <lineage>
        <taxon>Eukaryota</taxon>
        <taxon>Sar</taxon>
        <taxon>Alveolata</taxon>
        <taxon>Apicomplexa</taxon>
        <taxon>Conoidasida</taxon>
        <taxon>Coccidia</taxon>
        <taxon>Eucoccidiorida</taxon>
        <taxon>Eimeriorina</taxon>
        <taxon>Sarcocystidae</taxon>
        <taxon>Cystoisospora</taxon>
    </lineage>
</organism>
<dbReference type="GeneID" id="94428780"/>
<evidence type="ECO:0000313" key="5">
    <source>
        <dbReference type="Proteomes" id="UP000221165"/>
    </source>
</evidence>
<proteinExistence type="predicted"/>
<dbReference type="SUPFAM" id="SSF102114">
    <property type="entry name" value="Radical SAM enzymes"/>
    <property type="match status" value="1"/>
</dbReference>
<feature type="compositionally biased region" description="Low complexity" evidence="3">
    <location>
        <begin position="320"/>
        <end position="330"/>
    </location>
</feature>
<comment type="caution">
    <text evidence="4">The sequence shown here is derived from an EMBL/GenBank/DDBJ whole genome shotgun (WGS) entry which is preliminary data.</text>
</comment>